<sequence length="166" mass="18743">MGDSVPLKQYGDSVPLKQDGRFRIINARLLLIEIESKEIKVRVSELEKRQRVTSDEILNNDTDTNPLDETAYRHGEANPDEANETLEPTTENISPNVSETRPRTRARRNLLRDQKKTDTTPLDETASKHSEANPDQADEIPEPTTKIILPNVSFSNLSCLRPSLPL</sequence>
<accession>A0ABQ7EDY8</accession>
<feature type="compositionally biased region" description="Polar residues" evidence="1">
    <location>
        <begin position="56"/>
        <end position="67"/>
    </location>
</feature>
<comment type="caution">
    <text evidence="2">The sequence shown here is derived from an EMBL/GenBank/DDBJ whole genome shotgun (WGS) entry which is preliminary data.</text>
</comment>
<protein>
    <submittedName>
        <fullName evidence="2">Uncharacterized protein</fullName>
    </submittedName>
</protein>
<gene>
    <name evidence="2" type="ORF">DY000_02025013</name>
</gene>
<evidence type="ECO:0000313" key="3">
    <source>
        <dbReference type="Proteomes" id="UP000266723"/>
    </source>
</evidence>
<evidence type="ECO:0000313" key="2">
    <source>
        <dbReference type="EMBL" id="KAF3595042.1"/>
    </source>
</evidence>
<name>A0ABQ7EDY8_BRACR</name>
<organism evidence="2 3">
    <name type="scientific">Brassica cretica</name>
    <name type="common">Mustard</name>
    <dbReference type="NCBI Taxonomy" id="69181"/>
    <lineage>
        <taxon>Eukaryota</taxon>
        <taxon>Viridiplantae</taxon>
        <taxon>Streptophyta</taxon>
        <taxon>Embryophyta</taxon>
        <taxon>Tracheophyta</taxon>
        <taxon>Spermatophyta</taxon>
        <taxon>Magnoliopsida</taxon>
        <taxon>eudicotyledons</taxon>
        <taxon>Gunneridae</taxon>
        <taxon>Pentapetalae</taxon>
        <taxon>rosids</taxon>
        <taxon>malvids</taxon>
        <taxon>Brassicales</taxon>
        <taxon>Brassicaceae</taxon>
        <taxon>Brassiceae</taxon>
        <taxon>Brassica</taxon>
    </lineage>
</organism>
<keyword evidence="3" id="KW-1185">Reference proteome</keyword>
<dbReference type="EMBL" id="QGKV02000299">
    <property type="protein sequence ID" value="KAF3595042.1"/>
    <property type="molecule type" value="Genomic_DNA"/>
</dbReference>
<feature type="compositionally biased region" description="Basic and acidic residues" evidence="1">
    <location>
        <begin position="45"/>
        <end position="54"/>
    </location>
</feature>
<feature type="region of interest" description="Disordered" evidence="1">
    <location>
        <begin position="45"/>
        <end position="142"/>
    </location>
</feature>
<proteinExistence type="predicted"/>
<feature type="compositionally biased region" description="Polar residues" evidence="1">
    <location>
        <begin position="86"/>
        <end position="99"/>
    </location>
</feature>
<reference evidence="2 3" key="1">
    <citation type="journal article" date="2020" name="BMC Genomics">
        <title>Intraspecific diversification of the crop wild relative Brassica cretica Lam. using demographic model selection.</title>
        <authorList>
            <person name="Kioukis A."/>
            <person name="Michalopoulou V.A."/>
            <person name="Briers L."/>
            <person name="Pirintsos S."/>
            <person name="Studholme D.J."/>
            <person name="Pavlidis P."/>
            <person name="Sarris P.F."/>
        </authorList>
    </citation>
    <scope>NUCLEOTIDE SEQUENCE [LARGE SCALE GENOMIC DNA]</scope>
    <source>
        <strain evidence="3">cv. PFS-1207/04</strain>
    </source>
</reference>
<dbReference type="Proteomes" id="UP000266723">
    <property type="component" value="Unassembled WGS sequence"/>
</dbReference>
<evidence type="ECO:0000256" key="1">
    <source>
        <dbReference type="SAM" id="MobiDB-lite"/>
    </source>
</evidence>